<evidence type="ECO:0000313" key="2">
    <source>
        <dbReference type="Proteomes" id="UP001597400"/>
    </source>
</evidence>
<proteinExistence type="predicted"/>
<sequence>MLHFLMFTFFTVTLFAAIAGCVTQLLASKDMILAALQLAPAPTVPVSAGVARVRIRYNATPRRVETPLRAAA</sequence>
<name>A0ABW4TXX6_9SPHN</name>
<protein>
    <recommendedName>
        <fullName evidence="3">Lipoprotein</fullName>
    </recommendedName>
</protein>
<accession>A0ABW4TXX6</accession>
<gene>
    <name evidence="1" type="ORF">ACFSGX_07260</name>
</gene>
<dbReference type="Proteomes" id="UP001597400">
    <property type="component" value="Unassembled WGS sequence"/>
</dbReference>
<reference evidence="2" key="1">
    <citation type="journal article" date="2019" name="Int. J. Syst. Evol. Microbiol.">
        <title>The Global Catalogue of Microorganisms (GCM) 10K type strain sequencing project: providing services to taxonomists for standard genome sequencing and annotation.</title>
        <authorList>
            <consortium name="The Broad Institute Genomics Platform"/>
            <consortium name="The Broad Institute Genome Sequencing Center for Infectious Disease"/>
            <person name="Wu L."/>
            <person name="Ma J."/>
        </authorList>
    </citation>
    <scope>NUCLEOTIDE SEQUENCE [LARGE SCALE GENOMIC DNA]</scope>
    <source>
        <strain evidence="2">CGMCC 1.12702</strain>
    </source>
</reference>
<dbReference type="RefSeq" id="WP_380928710.1">
    <property type="nucleotide sequence ID" value="NZ_JBHUGS010000002.1"/>
</dbReference>
<organism evidence="1 2">
    <name type="scientific">Sphingomonas arantia</name>
    <dbReference type="NCBI Taxonomy" id="1460676"/>
    <lineage>
        <taxon>Bacteria</taxon>
        <taxon>Pseudomonadati</taxon>
        <taxon>Pseudomonadota</taxon>
        <taxon>Alphaproteobacteria</taxon>
        <taxon>Sphingomonadales</taxon>
        <taxon>Sphingomonadaceae</taxon>
        <taxon>Sphingomonas</taxon>
    </lineage>
</organism>
<comment type="caution">
    <text evidence="1">The sequence shown here is derived from an EMBL/GenBank/DDBJ whole genome shotgun (WGS) entry which is preliminary data.</text>
</comment>
<keyword evidence="2" id="KW-1185">Reference proteome</keyword>
<evidence type="ECO:0000313" key="1">
    <source>
        <dbReference type="EMBL" id="MFD1950562.1"/>
    </source>
</evidence>
<evidence type="ECO:0008006" key="3">
    <source>
        <dbReference type="Google" id="ProtNLM"/>
    </source>
</evidence>
<dbReference type="EMBL" id="JBHUGS010000002">
    <property type="protein sequence ID" value="MFD1950562.1"/>
    <property type="molecule type" value="Genomic_DNA"/>
</dbReference>